<sequence>MPESFEPRVFGKTGARVGPLGIGSSYGIDAKGVEEAFERGVNYFYWGWRRRDGMRDGLRYILRQNREKAFITIPSLAPTNPMIRYSVERALKALNTDYIDGLHFFLRKEKPPWRSQLEPALKLKEEGKIQHIGISSHHRPNFPDFLGEPFSEFYHVRYNAKHRGAESDVFPKLPPKGDPDRPGIVAFTVTSWKQLIKANPKKLGDLAIPTAGDCYRFALSHPDVDVCITGAANAEQMRHALDAIDKGPMTDDELGWMRKVGDRLYKK</sequence>
<dbReference type="EMBL" id="UOGA01000076">
    <property type="protein sequence ID" value="VAX16829.1"/>
    <property type="molecule type" value="Genomic_DNA"/>
</dbReference>
<evidence type="ECO:0008006" key="2">
    <source>
        <dbReference type="Google" id="ProtNLM"/>
    </source>
</evidence>
<protein>
    <recommendedName>
        <fullName evidence="2">NADP-dependent oxidoreductase domain-containing protein</fullName>
    </recommendedName>
</protein>
<dbReference type="InterPro" id="IPR053135">
    <property type="entry name" value="AKR2_Oxidoreductase"/>
</dbReference>
<dbReference type="InterPro" id="IPR036812">
    <property type="entry name" value="NAD(P)_OxRdtase_dom_sf"/>
</dbReference>
<dbReference type="PANTHER" id="PTHR43312:SF1">
    <property type="entry name" value="NADP-DEPENDENT OXIDOREDUCTASE DOMAIN-CONTAINING PROTEIN"/>
    <property type="match status" value="1"/>
</dbReference>
<dbReference type="PANTHER" id="PTHR43312">
    <property type="entry name" value="D-THREO-ALDOSE 1-DEHYDROGENASE"/>
    <property type="match status" value="1"/>
</dbReference>
<accession>A0A3B1BFD4</accession>
<organism evidence="1">
    <name type="scientific">hydrothermal vent metagenome</name>
    <dbReference type="NCBI Taxonomy" id="652676"/>
    <lineage>
        <taxon>unclassified sequences</taxon>
        <taxon>metagenomes</taxon>
        <taxon>ecological metagenomes</taxon>
    </lineage>
</organism>
<dbReference type="Gene3D" id="3.20.20.100">
    <property type="entry name" value="NADP-dependent oxidoreductase domain"/>
    <property type="match status" value="1"/>
</dbReference>
<reference evidence="1" key="1">
    <citation type="submission" date="2018-06" db="EMBL/GenBank/DDBJ databases">
        <authorList>
            <person name="Zhirakovskaya E."/>
        </authorList>
    </citation>
    <scope>NUCLEOTIDE SEQUENCE</scope>
</reference>
<gene>
    <name evidence="1" type="ORF">MNBD_NITROSPINAE04-1354</name>
</gene>
<name>A0A3B1BFD4_9ZZZZ</name>
<dbReference type="SUPFAM" id="SSF51430">
    <property type="entry name" value="NAD(P)-linked oxidoreductase"/>
    <property type="match status" value="1"/>
</dbReference>
<dbReference type="AlphaFoldDB" id="A0A3B1BFD4"/>
<proteinExistence type="predicted"/>
<evidence type="ECO:0000313" key="1">
    <source>
        <dbReference type="EMBL" id="VAX16829.1"/>
    </source>
</evidence>